<evidence type="ECO:0000256" key="2">
    <source>
        <dbReference type="ARBA" id="ARBA00022598"/>
    </source>
</evidence>
<dbReference type="Gene3D" id="3.90.190.20">
    <property type="entry name" value="Mur ligase, C-terminal domain"/>
    <property type="match status" value="1"/>
</dbReference>
<comment type="pathway">
    <text evidence="10 11">Cell wall biogenesis; peptidoglycan biosynthesis.</text>
</comment>
<dbReference type="HAMAP" id="MF_02019">
    <property type="entry name" value="MurF"/>
    <property type="match status" value="1"/>
</dbReference>
<evidence type="ECO:0000256" key="5">
    <source>
        <dbReference type="ARBA" id="ARBA00022840"/>
    </source>
</evidence>
<keyword evidence="7 10" id="KW-0573">Peptidoglycan synthesis</keyword>
<comment type="similarity">
    <text evidence="10">Belongs to the MurCDEF family. MurF subfamily.</text>
</comment>
<keyword evidence="1 10" id="KW-0963">Cytoplasm</keyword>
<dbReference type="InterPro" id="IPR035911">
    <property type="entry name" value="MurE/MurF_N"/>
</dbReference>
<dbReference type="OrthoDB" id="9801978at2"/>
<dbReference type="NCBIfam" id="TIGR01143">
    <property type="entry name" value="murF"/>
    <property type="match status" value="1"/>
</dbReference>
<sequence length="458" mass="51521">MINKTLIEIKNMINAYELKEKFNDIIINGVSKDTRTITKGQLYIPIIGENFDGHDFIYKAIENGAVATFWNKNHPIPDIDFPFIVVDDTLKAIQKLSKEYRDSLDLKVIGITGSNGKTSTKDILSSILKTKYKTYKTKGNLNNELGVPLTLLSLSEDTEIAVIEMGMSSLGEIELLTNIASPDVAIITNIGTAHLQDLKTKENIIKAKLEIVKGLNNNGLFIYHGDDEDLKKAVNKLNINQKKLTFGKNKLNDYIIEEISTDKDGINFKIKNNISEEFSLPMIGSHQMFNTTAAIAVAKYFDLSFNDIQKGLNNLELTSMRNELIHGKCFDILNDSYNSNLDSSKAAIKTLYSLNNYNQKILVFGDMLELGDKEIDMHREIGELIDFNKIDYLFTFGNLANYTAEAAKRKTNKKIIFSFDDKNKLTSKLEEVLEEGSIIVLKGSRGMKLEEIAKNLLS</sequence>
<evidence type="ECO:0000256" key="3">
    <source>
        <dbReference type="ARBA" id="ARBA00022618"/>
    </source>
</evidence>
<dbReference type="EC" id="6.3.2.10" evidence="10 11"/>
<evidence type="ECO:0000313" key="15">
    <source>
        <dbReference type="EMBL" id="NBI05863.1"/>
    </source>
</evidence>
<evidence type="ECO:0000256" key="10">
    <source>
        <dbReference type="HAMAP-Rule" id="MF_02019"/>
    </source>
</evidence>
<dbReference type="InterPro" id="IPR013221">
    <property type="entry name" value="Mur_ligase_cen"/>
</dbReference>
<dbReference type="InterPro" id="IPR036615">
    <property type="entry name" value="Mur_ligase_C_dom_sf"/>
</dbReference>
<keyword evidence="8 10" id="KW-0131">Cell cycle</keyword>
<keyword evidence="6 10" id="KW-0133">Cell shape</keyword>
<keyword evidence="3 10" id="KW-0132">Cell division</keyword>
<dbReference type="RefSeq" id="WP_160196350.1">
    <property type="nucleotide sequence ID" value="NZ_QXXA01000004.1"/>
</dbReference>
<feature type="binding site" evidence="10">
    <location>
        <begin position="113"/>
        <end position="119"/>
    </location>
    <ligand>
        <name>ATP</name>
        <dbReference type="ChEBI" id="CHEBI:30616"/>
    </ligand>
</feature>
<keyword evidence="9 10" id="KW-0961">Cell wall biogenesis/degradation</keyword>
<dbReference type="SUPFAM" id="SSF63418">
    <property type="entry name" value="MurE/MurF N-terminal domain"/>
    <property type="match status" value="1"/>
</dbReference>
<dbReference type="GO" id="GO:0071555">
    <property type="term" value="P:cell wall organization"/>
    <property type="evidence" value="ECO:0007669"/>
    <property type="project" value="UniProtKB-KW"/>
</dbReference>
<dbReference type="Gene3D" id="3.40.1190.10">
    <property type="entry name" value="Mur-like, catalytic domain"/>
    <property type="match status" value="1"/>
</dbReference>
<dbReference type="Pfam" id="PF01225">
    <property type="entry name" value="Mur_ligase"/>
    <property type="match status" value="1"/>
</dbReference>
<feature type="domain" description="Mur ligase C-terminal" evidence="13">
    <location>
        <begin position="321"/>
        <end position="445"/>
    </location>
</feature>
<evidence type="ECO:0000256" key="8">
    <source>
        <dbReference type="ARBA" id="ARBA00023306"/>
    </source>
</evidence>
<feature type="domain" description="Mur ligase central" evidence="14">
    <location>
        <begin position="111"/>
        <end position="298"/>
    </location>
</feature>
<dbReference type="Proteomes" id="UP000467132">
    <property type="component" value="Unassembled WGS sequence"/>
</dbReference>
<evidence type="ECO:0000256" key="11">
    <source>
        <dbReference type="RuleBase" id="RU004136"/>
    </source>
</evidence>
<dbReference type="EMBL" id="QXXA01000004">
    <property type="protein sequence ID" value="NBI05863.1"/>
    <property type="molecule type" value="Genomic_DNA"/>
</dbReference>
<dbReference type="GO" id="GO:0005737">
    <property type="term" value="C:cytoplasm"/>
    <property type="evidence" value="ECO:0007669"/>
    <property type="project" value="UniProtKB-SubCell"/>
</dbReference>
<dbReference type="UniPathway" id="UPA00219"/>
<dbReference type="InterPro" id="IPR004101">
    <property type="entry name" value="Mur_ligase_C"/>
</dbReference>
<dbReference type="InterPro" id="IPR005863">
    <property type="entry name" value="UDP-N-AcMur_synth"/>
</dbReference>
<evidence type="ECO:0000256" key="6">
    <source>
        <dbReference type="ARBA" id="ARBA00022960"/>
    </source>
</evidence>
<proteinExistence type="inferred from homology"/>
<keyword evidence="2 10" id="KW-0436">Ligase</keyword>
<evidence type="ECO:0000259" key="12">
    <source>
        <dbReference type="Pfam" id="PF01225"/>
    </source>
</evidence>
<evidence type="ECO:0000256" key="1">
    <source>
        <dbReference type="ARBA" id="ARBA00022490"/>
    </source>
</evidence>
<dbReference type="PANTHER" id="PTHR43024">
    <property type="entry name" value="UDP-N-ACETYLMURAMOYL-TRIPEPTIDE--D-ALANYL-D-ALANINE LIGASE"/>
    <property type="match status" value="1"/>
</dbReference>
<dbReference type="AlphaFoldDB" id="A0A845QZS6"/>
<dbReference type="Pfam" id="PF08245">
    <property type="entry name" value="Mur_ligase_M"/>
    <property type="match status" value="1"/>
</dbReference>
<evidence type="ECO:0000256" key="7">
    <source>
        <dbReference type="ARBA" id="ARBA00022984"/>
    </source>
</evidence>
<evidence type="ECO:0000313" key="16">
    <source>
        <dbReference type="Proteomes" id="UP000467132"/>
    </source>
</evidence>
<protein>
    <recommendedName>
        <fullName evidence="10 11">UDP-N-acetylmuramoyl-tripeptide--D-alanyl-D-alanine ligase</fullName>
        <ecNumber evidence="10 11">6.3.2.10</ecNumber>
    </recommendedName>
    <alternativeName>
        <fullName evidence="10">D-alanyl-D-alanine-adding enzyme</fullName>
    </alternativeName>
</protein>
<comment type="subcellular location">
    <subcellularLocation>
        <location evidence="10 11">Cytoplasm</location>
    </subcellularLocation>
</comment>
<comment type="catalytic activity">
    <reaction evidence="10 11">
        <text>D-alanyl-D-alanine + UDP-N-acetyl-alpha-D-muramoyl-L-alanyl-gamma-D-glutamyl-meso-2,6-diaminopimelate + ATP = UDP-N-acetyl-alpha-D-muramoyl-L-alanyl-gamma-D-glutamyl-meso-2,6-diaminopimeloyl-D-alanyl-D-alanine + ADP + phosphate + H(+)</text>
        <dbReference type="Rhea" id="RHEA:28374"/>
        <dbReference type="ChEBI" id="CHEBI:15378"/>
        <dbReference type="ChEBI" id="CHEBI:30616"/>
        <dbReference type="ChEBI" id="CHEBI:43474"/>
        <dbReference type="ChEBI" id="CHEBI:57822"/>
        <dbReference type="ChEBI" id="CHEBI:61386"/>
        <dbReference type="ChEBI" id="CHEBI:83905"/>
        <dbReference type="ChEBI" id="CHEBI:456216"/>
        <dbReference type="EC" id="6.3.2.10"/>
    </reaction>
</comment>
<reference evidence="15 16" key="1">
    <citation type="submission" date="2018-08" db="EMBL/GenBank/DDBJ databases">
        <title>Murine metabolic-syndrome-specific gut microbial biobank.</title>
        <authorList>
            <person name="Liu C."/>
        </authorList>
    </citation>
    <scope>NUCLEOTIDE SEQUENCE [LARGE SCALE GENOMIC DNA]</scope>
    <source>
        <strain evidence="15 16">583</strain>
    </source>
</reference>
<dbReference type="GO" id="GO:0051301">
    <property type="term" value="P:cell division"/>
    <property type="evidence" value="ECO:0007669"/>
    <property type="project" value="UniProtKB-KW"/>
</dbReference>
<dbReference type="InterPro" id="IPR036565">
    <property type="entry name" value="Mur-like_cat_sf"/>
</dbReference>
<dbReference type="GO" id="GO:0005524">
    <property type="term" value="F:ATP binding"/>
    <property type="evidence" value="ECO:0007669"/>
    <property type="project" value="UniProtKB-UniRule"/>
</dbReference>
<evidence type="ECO:0000256" key="9">
    <source>
        <dbReference type="ARBA" id="ARBA00023316"/>
    </source>
</evidence>
<dbReference type="InterPro" id="IPR000713">
    <property type="entry name" value="Mur_ligase_N"/>
</dbReference>
<dbReference type="GO" id="GO:0047480">
    <property type="term" value="F:UDP-N-acetylmuramoyl-tripeptide-D-alanyl-D-alanine ligase activity"/>
    <property type="evidence" value="ECO:0007669"/>
    <property type="project" value="UniProtKB-UniRule"/>
</dbReference>
<dbReference type="Gene3D" id="3.40.1390.10">
    <property type="entry name" value="MurE/MurF, N-terminal domain"/>
    <property type="match status" value="1"/>
</dbReference>
<dbReference type="PANTHER" id="PTHR43024:SF1">
    <property type="entry name" value="UDP-N-ACETYLMURAMOYL-TRIPEPTIDE--D-ALANYL-D-ALANINE LIGASE"/>
    <property type="match status" value="1"/>
</dbReference>
<dbReference type="GO" id="GO:0008360">
    <property type="term" value="P:regulation of cell shape"/>
    <property type="evidence" value="ECO:0007669"/>
    <property type="project" value="UniProtKB-KW"/>
</dbReference>
<comment type="function">
    <text evidence="10 11">Involved in cell wall formation. Catalyzes the final step in the synthesis of UDP-N-acetylmuramoyl-pentapeptide, the precursor of murein.</text>
</comment>
<keyword evidence="5 10" id="KW-0067">ATP-binding</keyword>
<dbReference type="Pfam" id="PF02875">
    <property type="entry name" value="Mur_ligase_C"/>
    <property type="match status" value="1"/>
</dbReference>
<evidence type="ECO:0000259" key="14">
    <source>
        <dbReference type="Pfam" id="PF08245"/>
    </source>
</evidence>
<gene>
    <name evidence="10" type="primary">murF</name>
    <name evidence="15" type="ORF">D3Z33_03205</name>
</gene>
<comment type="caution">
    <text evidence="15">The sequence shown here is derived from an EMBL/GenBank/DDBJ whole genome shotgun (WGS) entry which is preliminary data.</text>
</comment>
<dbReference type="InterPro" id="IPR051046">
    <property type="entry name" value="MurCDEF_CellWall_CoF430Synth"/>
</dbReference>
<evidence type="ECO:0000256" key="4">
    <source>
        <dbReference type="ARBA" id="ARBA00022741"/>
    </source>
</evidence>
<name>A0A845QZS6_9CLOT</name>
<accession>A0A845QZS6</accession>
<organism evidence="15 16">
    <name type="scientific">Senegalia massiliensis</name>
    <dbReference type="NCBI Taxonomy" id="1720316"/>
    <lineage>
        <taxon>Bacteria</taxon>
        <taxon>Bacillati</taxon>
        <taxon>Bacillota</taxon>
        <taxon>Clostridia</taxon>
        <taxon>Eubacteriales</taxon>
        <taxon>Clostridiaceae</taxon>
        <taxon>Senegalia</taxon>
    </lineage>
</organism>
<keyword evidence="4 10" id="KW-0547">Nucleotide-binding</keyword>
<keyword evidence="16" id="KW-1185">Reference proteome</keyword>
<dbReference type="SUPFAM" id="SSF53244">
    <property type="entry name" value="MurD-like peptide ligases, peptide-binding domain"/>
    <property type="match status" value="1"/>
</dbReference>
<dbReference type="GO" id="GO:0009252">
    <property type="term" value="P:peptidoglycan biosynthetic process"/>
    <property type="evidence" value="ECO:0007669"/>
    <property type="project" value="UniProtKB-UniRule"/>
</dbReference>
<dbReference type="SUPFAM" id="SSF53623">
    <property type="entry name" value="MurD-like peptide ligases, catalytic domain"/>
    <property type="match status" value="1"/>
</dbReference>
<feature type="domain" description="Mur ligase N-terminal catalytic" evidence="12">
    <location>
        <begin position="27"/>
        <end position="100"/>
    </location>
</feature>
<evidence type="ECO:0000259" key="13">
    <source>
        <dbReference type="Pfam" id="PF02875"/>
    </source>
</evidence>